<evidence type="ECO:0000256" key="3">
    <source>
        <dbReference type="ARBA" id="ARBA00022989"/>
    </source>
</evidence>
<evidence type="ECO:0000256" key="1">
    <source>
        <dbReference type="ARBA" id="ARBA00004141"/>
    </source>
</evidence>
<dbReference type="OrthoDB" id="284586at2759"/>
<dbReference type="HOGENOM" id="CLU_795588_0_0_1"/>
<feature type="transmembrane region" description="Helical" evidence="5">
    <location>
        <begin position="156"/>
        <end position="174"/>
    </location>
</feature>
<keyword evidence="8" id="KW-1185">Reference proteome</keyword>
<dbReference type="Proteomes" id="UP000009168">
    <property type="component" value="Unassembled WGS sequence"/>
</dbReference>
<dbReference type="InParanoid" id="Q22YX7"/>
<dbReference type="GO" id="GO:0016020">
    <property type="term" value="C:membrane"/>
    <property type="evidence" value="ECO:0007669"/>
    <property type="project" value="UniProtKB-SubCell"/>
</dbReference>
<evidence type="ECO:0000313" key="7">
    <source>
        <dbReference type="EMBL" id="EAR90544.2"/>
    </source>
</evidence>
<comment type="subcellular location">
    <subcellularLocation>
        <location evidence="1">Membrane</location>
        <topology evidence="1">Multi-pass membrane protein</topology>
    </subcellularLocation>
</comment>
<evidence type="ECO:0000313" key="8">
    <source>
        <dbReference type="Proteomes" id="UP000009168"/>
    </source>
</evidence>
<dbReference type="PANTHER" id="PTHR12560">
    <property type="entry name" value="LONGEVITY ASSURANCE FACTOR 1 LAG1"/>
    <property type="match status" value="1"/>
</dbReference>
<feature type="transmembrane region" description="Helical" evidence="5">
    <location>
        <begin position="261"/>
        <end position="282"/>
    </location>
</feature>
<dbReference type="GO" id="GO:0005783">
    <property type="term" value="C:endoplasmic reticulum"/>
    <property type="evidence" value="ECO:0007669"/>
    <property type="project" value="TreeGrafter"/>
</dbReference>
<evidence type="ECO:0000259" key="6">
    <source>
        <dbReference type="Pfam" id="PF03798"/>
    </source>
</evidence>
<proteinExistence type="predicted"/>
<feature type="transmembrane region" description="Helical" evidence="5">
    <location>
        <begin position="395"/>
        <end position="422"/>
    </location>
</feature>
<feature type="transmembrane region" description="Helical" evidence="5">
    <location>
        <begin position="117"/>
        <end position="136"/>
    </location>
</feature>
<accession>Q22YX7</accession>
<evidence type="ECO:0000256" key="5">
    <source>
        <dbReference type="SAM" id="Phobius"/>
    </source>
</evidence>
<gene>
    <name evidence="7" type="ORF">TTHERM_00120940</name>
</gene>
<keyword evidence="2 5" id="KW-0812">Transmembrane</keyword>
<dbReference type="AlphaFoldDB" id="Q22YX7"/>
<feature type="transmembrane region" description="Helical" evidence="5">
    <location>
        <begin position="346"/>
        <end position="365"/>
    </location>
</feature>
<dbReference type="RefSeq" id="XP_001010789.2">
    <property type="nucleotide sequence ID" value="XM_001010789.2"/>
</dbReference>
<evidence type="ECO:0000256" key="2">
    <source>
        <dbReference type="ARBA" id="ARBA00022692"/>
    </source>
</evidence>
<feature type="transmembrane region" description="Helical" evidence="5">
    <location>
        <begin position="202"/>
        <end position="223"/>
    </location>
</feature>
<dbReference type="eggNOG" id="KOG1607">
    <property type="taxonomic scope" value="Eukaryota"/>
</dbReference>
<feature type="transmembrane region" description="Helical" evidence="5">
    <location>
        <begin position="294"/>
        <end position="313"/>
    </location>
</feature>
<name>Q22YX7_TETTS</name>
<dbReference type="GO" id="GO:0050291">
    <property type="term" value="F:sphingosine N-acyltransferase activity"/>
    <property type="evidence" value="ECO:0007669"/>
    <property type="project" value="InterPro"/>
</dbReference>
<sequence>MKAHKKQEVQKFLVVDKDKQMNHIMISSVLQDSSFGKILISSKNNNQKWNDKSNDGKQKEKSNYTESLIDNKIQEQVQQINLLREQNNKSEEAQKYISKIMKKVRQRVLVKDFEPSFKFALAIILGIFFLFIKPAYSFRQWSREQQPIIETVELNYIFFSIIMIGLLSFTKQILKQIFYQWVVKNLNNKYKGILRNHRANKIILWIYETIYYFHMTLFGLITFNQATWMPYELGGKGCCNNLLKSFPNINQEDPQIINQMIYFNLIQLAFHVNALIDLFFGARKQDEYKKYETGLNHFMFLAIIIYSIFFNLLNMSTAFFILHNFGDIIVAGGRAYADLEQKQKKIIYLLITFGVSIWIFTRFFIVPKCIIFQFFTIIDLAQSFWSIFKYAYIYLLILFLFTLFMEIYWTLFLVQVSVSYILNPTYKNIYDNRDFKKLYQCIKNRNSLRFH</sequence>
<dbReference type="Pfam" id="PF03798">
    <property type="entry name" value="TRAM_LAG1_CLN8"/>
    <property type="match status" value="1"/>
</dbReference>
<dbReference type="PANTHER" id="PTHR12560:SF0">
    <property type="entry name" value="LD18904P"/>
    <property type="match status" value="1"/>
</dbReference>
<organism evidence="7 8">
    <name type="scientific">Tetrahymena thermophila (strain SB210)</name>
    <dbReference type="NCBI Taxonomy" id="312017"/>
    <lineage>
        <taxon>Eukaryota</taxon>
        <taxon>Sar</taxon>
        <taxon>Alveolata</taxon>
        <taxon>Ciliophora</taxon>
        <taxon>Intramacronucleata</taxon>
        <taxon>Oligohymenophorea</taxon>
        <taxon>Hymenostomatida</taxon>
        <taxon>Tetrahymenina</taxon>
        <taxon>Tetrahymenidae</taxon>
        <taxon>Tetrahymena</taxon>
    </lineage>
</organism>
<dbReference type="InterPro" id="IPR016439">
    <property type="entry name" value="Lag1/Lac1-like"/>
</dbReference>
<reference evidence="8" key="1">
    <citation type="journal article" date="2006" name="PLoS Biol.">
        <title>Macronuclear genome sequence of the ciliate Tetrahymena thermophila, a model eukaryote.</title>
        <authorList>
            <person name="Eisen J.A."/>
            <person name="Coyne R.S."/>
            <person name="Wu M."/>
            <person name="Wu D."/>
            <person name="Thiagarajan M."/>
            <person name="Wortman J.R."/>
            <person name="Badger J.H."/>
            <person name="Ren Q."/>
            <person name="Amedeo P."/>
            <person name="Jones K.M."/>
            <person name="Tallon L.J."/>
            <person name="Delcher A.L."/>
            <person name="Salzberg S.L."/>
            <person name="Silva J.C."/>
            <person name="Haas B.J."/>
            <person name="Majoros W.H."/>
            <person name="Farzad M."/>
            <person name="Carlton J.M."/>
            <person name="Smith R.K. Jr."/>
            <person name="Garg J."/>
            <person name="Pearlman R.E."/>
            <person name="Karrer K.M."/>
            <person name="Sun L."/>
            <person name="Manning G."/>
            <person name="Elde N.C."/>
            <person name="Turkewitz A.P."/>
            <person name="Asai D.J."/>
            <person name="Wilkes D.E."/>
            <person name="Wang Y."/>
            <person name="Cai H."/>
            <person name="Collins K."/>
            <person name="Stewart B.A."/>
            <person name="Lee S.R."/>
            <person name="Wilamowska K."/>
            <person name="Weinberg Z."/>
            <person name="Ruzzo W.L."/>
            <person name="Wloga D."/>
            <person name="Gaertig J."/>
            <person name="Frankel J."/>
            <person name="Tsao C.-C."/>
            <person name="Gorovsky M.A."/>
            <person name="Keeling P.J."/>
            <person name="Waller R.F."/>
            <person name="Patron N.J."/>
            <person name="Cherry J.M."/>
            <person name="Stover N.A."/>
            <person name="Krieger C.J."/>
            <person name="del Toro C."/>
            <person name="Ryder H.F."/>
            <person name="Williamson S.C."/>
            <person name="Barbeau R.A."/>
            <person name="Hamilton E.P."/>
            <person name="Orias E."/>
        </authorList>
    </citation>
    <scope>NUCLEOTIDE SEQUENCE [LARGE SCALE GENOMIC DNA]</scope>
    <source>
        <strain evidence="8">SB210</strain>
    </source>
</reference>
<keyword evidence="4 5" id="KW-0472">Membrane</keyword>
<protein>
    <submittedName>
        <fullName evidence="7">TLC domain protein</fullName>
    </submittedName>
</protein>
<dbReference type="EMBL" id="GG662798">
    <property type="protein sequence ID" value="EAR90544.2"/>
    <property type="molecule type" value="Genomic_DNA"/>
</dbReference>
<dbReference type="GeneID" id="7845739"/>
<dbReference type="InterPro" id="IPR006634">
    <property type="entry name" value="TLC-dom"/>
</dbReference>
<dbReference type="KEGG" id="tet:TTHERM_00120940"/>
<evidence type="ECO:0000256" key="4">
    <source>
        <dbReference type="ARBA" id="ARBA00023136"/>
    </source>
</evidence>
<keyword evidence="3 5" id="KW-1133">Transmembrane helix</keyword>
<feature type="domain" description="TLC" evidence="6">
    <location>
        <begin position="205"/>
        <end position="414"/>
    </location>
</feature>
<dbReference type="GO" id="GO:0046513">
    <property type="term" value="P:ceramide biosynthetic process"/>
    <property type="evidence" value="ECO:0007669"/>
    <property type="project" value="InterPro"/>
</dbReference>